<dbReference type="AlphaFoldDB" id="A0A2D4MZ31"/>
<dbReference type="EMBL" id="IACM01134912">
    <property type="protein sequence ID" value="LAB38702.1"/>
    <property type="molecule type" value="Transcribed_RNA"/>
</dbReference>
<organism evidence="2">
    <name type="scientific">Micrurus spixii</name>
    <name type="common">Amazon coral snake</name>
    <dbReference type="NCBI Taxonomy" id="129469"/>
    <lineage>
        <taxon>Eukaryota</taxon>
        <taxon>Metazoa</taxon>
        <taxon>Chordata</taxon>
        <taxon>Craniata</taxon>
        <taxon>Vertebrata</taxon>
        <taxon>Euteleostomi</taxon>
        <taxon>Lepidosauria</taxon>
        <taxon>Squamata</taxon>
        <taxon>Bifurcata</taxon>
        <taxon>Unidentata</taxon>
        <taxon>Episquamata</taxon>
        <taxon>Toxicofera</taxon>
        <taxon>Serpentes</taxon>
        <taxon>Colubroidea</taxon>
        <taxon>Elapidae</taxon>
        <taxon>Elapinae</taxon>
        <taxon>Micrurus</taxon>
    </lineage>
</organism>
<evidence type="ECO:0000313" key="2">
    <source>
        <dbReference type="EMBL" id="LAB38702.1"/>
    </source>
</evidence>
<feature type="region of interest" description="Disordered" evidence="1">
    <location>
        <begin position="60"/>
        <end position="104"/>
    </location>
</feature>
<accession>A0A2D4MZ31</accession>
<proteinExistence type="predicted"/>
<reference evidence="2" key="1">
    <citation type="submission" date="2017-07" db="EMBL/GenBank/DDBJ databases">
        <authorList>
            <person name="Mikheyev A."/>
            <person name="Grau M."/>
        </authorList>
    </citation>
    <scope>NUCLEOTIDE SEQUENCE</scope>
    <source>
        <tissue evidence="2">Venom_gland</tissue>
    </source>
</reference>
<feature type="region of interest" description="Disordered" evidence="1">
    <location>
        <begin position="1"/>
        <end position="48"/>
    </location>
</feature>
<evidence type="ECO:0000256" key="1">
    <source>
        <dbReference type="SAM" id="MobiDB-lite"/>
    </source>
</evidence>
<feature type="compositionally biased region" description="Basic and acidic residues" evidence="1">
    <location>
        <begin position="64"/>
        <end position="84"/>
    </location>
</feature>
<sequence length="104" mass="11519">MPAQRMALCALQTTSRARRRGPFCGEGKETTSGRPQGRFPAVSPDNRSTIEGTFAGFWIPLASTRDEAPQRRRERKQQGEKEDLGTEPTESVLVGEVSRGQNSR</sequence>
<name>A0A2D4MZ31_9SAUR</name>
<protein>
    <submittedName>
        <fullName evidence="2">Uncharacterized protein</fullName>
    </submittedName>
</protein>
<reference evidence="2" key="2">
    <citation type="submission" date="2017-11" db="EMBL/GenBank/DDBJ databases">
        <title>Coralsnake Venomics: Analyses of Venom Gland Transcriptomes and Proteomes of Six Brazilian Taxa.</title>
        <authorList>
            <person name="Aird S.D."/>
            <person name="Jorge da Silva N."/>
            <person name="Qiu L."/>
            <person name="Villar-Briones A."/>
            <person name="Aparecida-Saddi V."/>
            <person name="Campos-Telles M.P."/>
            <person name="Grau M."/>
            <person name="Mikheyev A.S."/>
        </authorList>
    </citation>
    <scope>NUCLEOTIDE SEQUENCE</scope>
    <source>
        <tissue evidence="2">Venom_gland</tissue>
    </source>
</reference>